<dbReference type="InterPro" id="IPR000953">
    <property type="entry name" value="Chromo/chromo_shadow_dom"/>
</dbReference>
<dbReference type="GO" id="GO:0031507">
    <property type="term" value="P:heterochromatin formation"/>
    <property type="evidence" value="ECO:0007669"/>
    <property type="project" value="UniProtKB-ARBA"/>
</dbReference>
<dbReference type="InterPro" id="IPR023779">
    <property type="entry name" value="Chromodomain_CS"/>
</dbReference>
<evidence type="ECO:0000313" key="6">
    <source>
        <dbReference type="WBParaSite" id="nRc.2.0.1.t20167-RA"/>
    </source>
</evidence>
<dbReference type="PROSITE" id="PS00598">
    <property type="entry name" value="CHROMO_1"/>
    <property type="match status" value="1"/>
</dbReference>
<evidence type="ECO:0000256" key="3">
    <source>
        <dbReference type="SAM" id="MobiDB-lite"/>
    </source>
</evidence>
<dbReference type="GO" id="GO:0005634">
    <property type="term" value="C:nucleus"/>
    <property type="evidence" value="ECO:0007669"/>
    <property type="project" value="UniProtKB-SubCell"/>
</dbReference>
<dbReference type="InterPro" id="IPR051219">
    <property type="entry name" value="Heterochromatin_chromo-domain"/>
</dbReference>
<dbReference type="InterPro" id="IPR017984">
    <property type="entry name" value="Chromo_dom_subgr"/>
</dbReference>
<feature type="region of interest" description="Disordered" evidence="3">
    <location>
        <begin position="1"/>
        <end position="41"/>
    </location>
</feature>
<dbReference type="GO" id="GO:0000792">
    <property type="term" value="C:heterochromatin"/>
    <property type="evidence" value="ECO:0007669"/>
    <property type="project" value="UniProtKB-ARBA"/>
</dbReference>
<dbReference type="InterPro" id="IPR016197">
    <property type="entry name" value="Chromo-like_dom_sf"/>
</dbReference>
<dbReference type="CDD" id="cd18631">
    <property type="entry name" value="CD_HP1_like"/>
    <property type="match status" value="1"/>
</dbReference>
<keyword evidence="5" id="KW-1185">Reference proteome</keyword>
<dbReference type="Gene3D" id="2.40.50.40">
    <property type="match status" value="3"/>
</dbReference>
<dbReference type="GO" id="GO:0003682">
    <property type="term" value="F:chromatin binding"/>
    <property type="evidence" value="ECO:0007669"/>
    <property type="project" value="UniProtKB-ARBA"/>
</dbReference>
<dbReference type="InterPro" id="IPR023780">
    <property type="entry name" value="Chromo_domain"/>
</dbReference>
<dbReference type="PANTHER" id="PTHR22812">
    <property type="entry name" value="CHROMOBOX PROTEIN"/>
    <property type="match status" value="1"/>
</dbReference>
<organism evidence="5 6">
    <name type="scientific">Romanomermis culicivorax</name>
    <name type="common">Nematode worm</name>
    <dbReference type="NCBI Taxonomy" id="13658"/>
    <lineage>
        <taxon>Eukaryota</taxon>
        <taxon>Metazoa</taxon>
        <taxon>Ecdysozoa</taxon>
        <taxon>Nematoda</taxon>
        <taxon>Enoplea</taxon>
        <taxon>Dorylaimia</taxon>
        <taxon>Mermithida</taxon>
        <taxon>Mermithoidea</taxon>
        <taxon>Mermithidae</taxon>
        <taxon>Romanomermis</taxon>
    </lineage>
</organism>
<dbReference type="AlphaFoldDB" id="A0A915J383"/>
<feature type="compositionally biased region" description="Basic and acidic residues" evidence="3">
    <location>
        <begin position="83"/>
        <end position="93"/>
    </location>
</feature>
<feature type="domain" description="Chromo" evidence="4">
    <location>
        <begin position="35"/>
        <end position="93"/>
    </location>
</feature>
<name>A0A915J383_ROMCU</name>
<comment type="subcellular location">
    <subcellularLocation>
        <location evidence="1">Nucleus</location>
    </subcellularLocation>
</comment>
<dbReference type="Pfam" id="PF00385">
    <property type="entry name" value="Chromo"/>
    <property type="match status" value="1"/>
</dbReference>
<dbReference type="SUPFAM" id="SSF54160">
    <property type="entry name" value="Chromo domain-like"/>
    <property type="match status" value="2"/>
</dbReference>
<evidence type="ECO:0000256" key="2">
    <source>
        <dbReference type="ARBA" id="ARBA00023242"/>
    </source>
</evidence>
<accession>A0A915J383</accession>
<dbReference type="OMA" id="WKGYADT"/>
<sequence length="183" mass="21038">MPREKSNSKSEDIEDKNGTLGSSGEEDEDDNEPEFIVEKILDTRTRAGRTEYLLKWKGYDNSENTWEPEENLDCPDLIAEYKENRKRAAEKRKQPPSNVSSDTEKPKKKKVISIMCGKLPLKYSDEKVRGFDRGLEPEKILGATDSSVPARIANVKCPQTVIKFYEERLTWHTHSSKEEEDSK</sequence>
<evidence type="ECO:0000259" key="4">
    <source>
        <dbReference type="PROSITE" id="PS50013"/>
    </source>
</evidence>
<dbReference type="FunFam" id="2.40.50.40:FF:000007">
    <property type="entry name" value="Chromobox protein homolog 1"/>
    <property type="match status" value="1"/>
</dbReference>
<dbReference type="SMART" id="SM00298">
    <property type="entry name" value="CHROMO"/>
    <property type="match status" value="1"/>
</dbReference>
<reference evidence="6" key="1">
    <citation type="submission" date="2022-11" db="UniProtKB">
        <authorList>
            <consortium name="WormBaseParasite"/>
        </authorList>
    </citation>
    <scope>IDENTIFICATION</scope>
</reference>
<dbReference type="WBParaSite" id="nRc.2.0.1.t20167-RA">
    <property type="protein sequence ID" value="nRc.2.0.1.t20167-RA"/>
    <property type="gene ID" value="nRc.2.0.1.g20167"/>
</dbReference>
<feature type="compositionally biased region" description="Acidic residues" evidence="3">
    <location>
        <begin position="24"/>
        <end position="35"/>
    </location>
</feature>
<evidence type="ECO:0000256" key="1">
    <source>
        <dbReference type="ARBA" id="ARBA00004123"/>
    </source>
</evidence>
<dbReference type="PRINTS" id="PR00504">
    <property type="entry name" value="CHROMODOMAIN"/>
</dbReference>
<dbReference type="Pfam" id="PF01393">
    <property type="entry name" value="Chromo_shadow"/>
    <property type="match status" value="1"/>
</dbReference>
<evidence type="ECO:0000313" key="5">
    <source>
        <dbReference type="Proteomes" id="UP000887565"/>
    </source>
</evidence>
<dbReference type="Proteomes" id="UP000887565">
    <property type="component" value="Unplaced"/>
</dbReference>
<feature type="region of interest" description="Disordered" evidence="3">
    <location>
        <begin position="83"/>
        <end position="110"/>
    </location>
</feature>
<protein>
    <submittedName>
        <fullName evidence="6">Chromo domain-containing protein</fullName>
    </submittedName>
</protein>
<proteinExistence type="predicted"/>
<feature type="compositionally biased region" description="Basic and acidic residues" evidence="3">
    <location>
        <begin position="1"/>
        <end position="17"/>
    </location>
</feature>
<keyword evidence="2" id="KW-0539">Nucleus</keyword>
<dbReference type="SMART" id="SM00300">
    <property type="entry name" value="ChSh"/>
    <property type="match status" value="1"/>
</dbReference>
<dbReference type="PROSITE" id="PS50013">
    <property type="entry name" value="CHROMO_2"/>
    <property type="match status" value="1"/>
</dbReference>
<dbReference type="InterPro" id="IPR008251">
    <property type="entry name" value="Chromo_shadow_dom"/>
</dbReference>